<feature type="domain" description="Ig-like" evidence="5">
    <location>
        <begin position="37"/>
        <end position="136"/>
    </location>
</feature>
<dbReference type="SMART" id="SM00409">
    <property type="entry name" value="IG"/>
    <property type="match status" value="1"/>
</dbReference>
<dbReference type="InterPro" id="IPR013106">
    <property type="entry name" value="Ig_V-set"/>
</dbReference>
<sequence>MSPHRRFELHSCLFLLAAVLSFGTAFIFSPFLFLSLPPACDSAGAGKQVTARRGGTVILPCSTALGSEVPDVEWSRQAPTPEVVLLYRDGCETFEMKSEDFRYRTHLILSELKDGNISLRISDLRLSDGGTYLCRILPGRRVVETLKLVVGAVSEPKLEVLSYADDGVTVQCEAKCWSPEPEIELHGDIGILDNAGKPQRVQENKDCITIRRNLTLQAATKRVTCRVHQVQTGQIKVTEMPIPGTAAQPRNMLIQSILFLFV</sequence>
<evidence type="ECO:0000259" key="5">
    <source>
        <dbReference type="PROSITE" id="PS50835"/>
    </source>
</evidence>
<reference evidence="6" key="1">
    <citation type="submission" date="2021-05" db="EMBL/GenBank/DDBJ databases">
        <authorList>
            <person name="Tigano A."/>
        </authorList>
    </citation>
    <scope>NUCLEOTIDE SEQUENCE</scope>
</reference>
<dbReference type="Proteomes" id="UP000677803">
    <property type="component" value="Unassembled WGS sequence"/>
</dbReference>
<accession>A0A8S4B529</accession>
<evidence type="ECO:0000313" key="6">
    <source>
        <dbReference type="EMBL" id="CAG5929529.1"/>
    </source>
</evidence>
<evidence type="ECO:0000313" key="7">
    <source>
        <dbReference type="Proteomes" id="UP000677803"/>
    </source>
</evidence>
<dbReference type="GO" id="GO:0001817">
    <property type="term" value="P:regulation of cytokine production"/>
    <property type="evidence" value="ECO:0007669"/>
    <property type="project" value="TreeGrafter"/>
</dbReference>
<dbReference type="GO" id="GO:0005102">
    <property type="term" value="F:signaling receptor binding"/>
    <property type="evidence" value="ECO:0007669"/>
    <property type="project" value="TreeGrafter"/>
</dbReference>
<dbReference type="EMBL" id="CAJRST010014446">
    <property type="protein sequence ID" value="CAG5929529.1"/>
    <property type="molecule type" value="Genomic_DNA"/>
</dbReference>
<dbReference type="InterPro" id="IPR007110">
    <property type="entry name" value="Ig-like_dom"/>
</dbReference>
<dbReference type="Pfam" id="PF07686">
    <property type="entry name" value="V-set"/>
    <property type="match status" value="1"/>
</dbReference>
<organism evidence="6 7">
    <name type="scientific">Menidia menidia</name>
    <name type="common">Atlantic silverside</name>
    <dbReference type="NCBI Taxonomy" id="238744"/>
    <lineage>
        <taxon>Eukaryota</taxon>
        <taxon>Metazoa</taxon>
        <taxon>Chordata</taxon>
        <taxon>Craniata</taxon>
        <taxon>Vertebrata</taxon>
        <taxon>Euteleostomi</taxon>
        <taxon>Actinopterygii</taxon>
        <taxon>Neopterygii</taxon>
        <taxon>Teleostei</taxon>
        <taxon>Neoteleostei</taxon>
        <taxon>Acanthomorphata</taxon>
        <taxon>Ovalentaria</taxon>
        <taxon>Atherinomorphae</taxon>
        <taxon>Atheriniformes</taxon>
        <taxon>Atherinopsidae</taxon>
        <taxon>Menidiinae</taxon>
        <taxon>Menidia</taxon>
    </lineage>
</organism>
<evidence type="ECO:0000256" key="2">
    <source>
        <dbReference type="ARBA" id="ARBA00023136"/>
    </source>
</evidence>
<name>A0A8S4B529_9TELE</name>
<evidence type="ECO:0000256" key="3">
    <source>
        <dbReference type="ARBA" id="ARBA00023319"/>
    </source>
</evidence>
<feature type="transmembrane region" description="Helical" evidence="4">
    <location>
        <begin position="12"/>
        <end position="33"/>
    </location>
</feature>
<keyword evidence="2 4" id="KW-0472">Membrane</keyword>
<gene>
    <name evidence="6" type="ORF">MMEN_LOCUS13152</name>
</gene>
<dbReference type="GO" id="GO:0009897">
    <property type="term" value="C:external side of plasma membrane"/>
    <property type="evidence" value="ECO:0007669"/>
    <property type="project" value="TreeGrafter"/>
</dbReference>
<dbReference type="SMART" id="SM00406">
    <property type="entry name" value="IGv"/>
    <property type="match status" value="1"/>
</dbReference>
<dbReference type="GO" id="GO:0050852">
    <property type="term" value="P:T cell receptor signaling pathway"/>
    <property type="evidence" value="ECO:0007669"/>
    <property type="project" value="TreeGrafter"/>
</dbReference>
<protein>
    <submittedName>
        <fullName evidence="6">(Atlantic silverside) hypothetical protein</fullName>
    </submittedName>
</protein>
<dbReference type="InterPro" id="IPR003599">
    <property type="entry name" value="Ig_sub"/>
</dbReference>
<dbReference type="AlphaFoldDB" id="A0A8S4B529"/>
<proteinExistence type="predicted"/>
<dbReference type="InterPro" id="IPR053896">
    <property type="entry name" value="BTN3A2-like_Ig-C"/>
</dbReference>
<dbReference type="InterPro" id="IPR003598">
    <property type="entry name" value="Ig_sub2"/>
</dbReference>
<comment type="caution">
    <text evidence="6">The sequence shown here is derived from an EMBL/GenBank/DDBJ whole genome shotgun (WGS) entry which is preliminary data.</text>
</comment>
<dbReference type="OrthoDB" id="10055806at2759"/>
<keyword evidence="4" id="KW-0812">Transmembrane</keyword>
<dbReference type="PROSITE" id="PS50835">
    <property type="entry name" value="IG_LIKE"/>
    <property type="match status" value="1"/>
</dbReference>
<keyword evidence="7" id="KW-1185">Reference proteome</keyword>
<dbReference type="InterPro" id="IPR036179">
    <property type="entry name" value="Ig-like_dom_sf"/>
</dbReference>
<evidence type="ECO:0000256" key="4">
    <source>
        <dbReference type="SAM" id="Phobius"/>
    </source>
</evidence>
<keyword evidence="3" id="KW-0393">Immunoglobulin domain</keyword>
<comment type="subcellular location">
    <subcellularLocation>
        <location evidence="1">Membrane</location>
    </subcellularLocation>
</comment>
<dbReference type="Gene3D" id="2.60.40.10">
    <property type="entry name" value="Immunoglobulins"/>
    <property type="match status" value="2"/>
</dbReference>
<evidence type="ECO:0000256" key="1">
    <source>
        <dbReference type="ARBA" id="ARBA00004370"/>
    </source>
</evidence>
<dbReference type="InterPro" id="IPR050504">
    <property type="entry name" value="IgSF_BTN/MOG"/>
</dbReference>
<dbReference type="SMART" id="SM00408">
    <property type="entry name" value="IGc2"/>
    <property type="match status" value="1"/>
</dbReference>
<dbReference type="SUPFAM" id="SSF48726">
    <property type="entry name" value="Immunoglobulin"/>
    <property type="match status" value="1"/>
</dbReference>
<dbReference type="PANTHER" id="PTHR24100">
    <property type="entry name" value="BUTYROPHILIN"/>
    <property type="match status" value="1"/>
</dbReference>
<dbReference type="InterPro" id="IPR013783">
    <property type="entry name" value="Ig-like_fold"/>
</dbReference>
<keyword evidence="4" id="KW-1133">Transmembrane helix</keyword>
<dbReference type="Pfam" id="PF22705">
    <property type="entry name" value="C2-set_3"/>
    <property type="match status" value="1"/>
</dbReference>
<dbReference type="PANTHER" id="PTHR24100:SF151">
    <property type="entry name" value="ICOS LIGAND"/>
    <property type="match status" value="1"/>
</dbReference>